<keyword evidence="2" id="KW-1185">Reference proteome</keyword>
<name>A0A3M7T5Y3_BRAPC</name>
<dbReference type="AlphaFoldDB" id="A0A3M7T5Y3"/>
<reference evidence="1 2" key="1">
    <citation type="journal article" date="2018" name="Sci. Rep.">
        <title>Genomic signatures of local adaptation to the degree of environmental predictability in rotifers.</title>
        <authorList>
            <person name="Franch-Gras L."/>
            <person name="Hahn C."/>
            <person name="Garcia-Roger E.M."/>
            <person name="Carmona M.J."/>
            <person name="Serra M."/>
            <person name="Gomez A."/>
        </authorList>
    </citation>
    <scope>NUCLEOTIDE SEQUENCE [LARGE SCALE GENOMIC DNA]</scope>
    <source>
        <strain evidence="1">HYR1</strain>
    </source>
</reference>
<evidence type="ECO:0000313" key="1">
    <source>
        <dbReference type="EMBL" id="RNA43327.1"/>
    </source>
</evidence>
<organism evidence="1 2">
    <name type="scientific">Brachionus plicatilis</name>
    <name type="common">Marine rotifer</name>
    <name type="synonym">Brachionus muelleri</name>
    <dbReference type="NCBI Taxonomy" id="10195"/>
    <lineage>
        <taxon>Eukaryota</taxon>
        <taxon>Metazoa</taxon>
        <taxon>Spiralia</taxon>
        <taxon>Gnathifera</taxon>
        <taxon>Rotifera</taxon>
        <taxon>Eurotatoria</taxon>
        <taxon>Monogononta</taxon>
        <taxon>Pseudotrocha</taxon>
        <taxon>Ploima</taxon>
        <taxon>Brachionidae</taxon>
        <taxon>Brachionus</taxon>
    </lineage>
</organism>
<accession>A0A3M7T5Y3</accession>
<proteinExistence type="predicted"/>
<gene>
    <name evidence="1" type="ORF">BpHYR1_021696</name>
</gene>
<comment type="caution">
    <text evidence="1">The sequence shown here is derived from an EMBL/GenBank/DDBJ whole genome shotgun (WGS) entry which is preliminary data.</text>
</comment>
<dbReference type="EMBL" id="REGN01000237">
    <property type="protein sequence ID" value="RNA43327.1"/>
    <property type="molecule type" value="Genomic_DNA"/>
</dbReference>
<dbReference type="Proteomes" id="UP000276133">
    <property type="component" value="Unassembled WGS sequence"/>
</dbReference>
<protein>
    <submittedName>
        <fullName evidence="1">Uncharacterized protein</fullName>
    </submittedName>
</protein>
<evidence type="ECO:0000313" key="2">
    <source>
        <dbReference type="Proteomes" id="UP000276133"/>
    </source>
</evidence>
<sequence>MIHSCSRFFCLLSTFKKENFPFLLNSCIRLLSIWTQSLLFELNEFFMTSNVNDMTQMSLRN</sequence>